<accession>T0KK90</accession>
<dbReference type="EMBL" id="AMYD01001406">
    <property type="protein sequence ID" value="EQB53273.1"/>
    <property type="molecule type" value="Genomic_DNA"/>
</dbReference>
<protein>
    <submittedName>
        <fullName evidence="2">Uncharacterized protein</fullName>
    </submittedName>
</protein>
<comment type="caution">
    <text evidence="2">The sequence shown here is derived from an EMBL/GenBank/DDBJ whole genome shotgun (WGS) entry which is preliminary data.</text>
</comment>
<name>T0KK90_COLGC</name>
<proteinExistence type="predicted"/>
<organism evidence="2 3">
    <name type="scientific">Colletotrichum gloeosporioides (strain Cg-14)</name>
    <name type="common">Anthracnose fungus</name>
    <name type="synonym">Glomerella cingulata</name>
    <dbReference type="NCBI Taxonomy" id="1237896"/>
    <lineage>
        <taxon>Eukaryota</taxon>
        <taxon>Fungi</taxon>
        <taxon>Dikarya</taxon>
        <taxon>Ascomycota</taxon>
        <taxon>Pezizomycotina</taxon>
        <taxon>Sordariomycetes</taxon>
        <taxon>Hypocreomycetidae</taxon>
        <taxon>Glomerellales</taxon>
        <taxon>Glomerellaceae</taxon>
        <taxon>Colletotrichum</taxon>
        <taxon>Colletotrichum gloeosporioides species complex</taxon>
    </lineage>
</organism>
<reference evidence="3" key="1">
    <citation type="journal article" date="2013" name="Mol. Plant Microbe Interact.">
        <title>Global aspects of pacC regulation of pathogenicity genes in Colletotrichum gloeosporioides as revealed by transcriptome analysis.</title>
        <authorList>
            <person name="Alkan N."/>
            <person name="Meng X."/>
            <person name="Friedlander G."/>
            <person name="Reuveni E."/>
            <person name="Sukno S."/>
            <person name="Sherman A."/>
            <person name="Thon M."/>
            <person name="Fluhr R."/>
            <person name="Prusky D."/>
        </authorList>
    </citation>
    <scope>NUCLEOTIDE SEQUENCE [LARGE SCALE GENOMIC DNA]</scope>
    <source>
        <strain evidence="3">Cg-14</strain>
    </source>
</reference>
<dbReference type="AlphaFoldDB" id="T0KK90"/>
<evidence type="ECO:0000313" key="2">
    <source>
        <dbReference type="EMBL" id="EQB53273.1"/>
    </source>
</evidence>
<gene>
    <name evidence="2" type="ORF">CGLO_07020</name>
</gene>
<feature type="compositionally biased region" description="Polar residues" evidence="1">
    <location>
        <begin position="11"/>
        <end position="23"/>
    </location>
</feature>
<feature type="region of interest" description="Disordered" evidence="1">
    <location>
        <begin position="1"/>
        <end position="28"/>
    </location>
</feature>
<evidence type="ECO:0000313" key="3">
    <source>
        <dbReference type="Proteomes" id="UP000015530"/>
    </source>
</evidence>
<evidence type="ECO:0000256" key="1">
    <source>
        <dbReference type="SAM" id="MobiDB-lite"/>
    </source>
</evidence>
<sequence length="81" mass="8991">MTKEHAPPTGRESNVMAQTTSLEIGTEKQKCPTQIDHPIDFPRLTHLWMWANTPDKITESALCSGFQWSVLSGPGLGRVDI</sequence>
<dbReference type="Proteomes" id="UP000015530">
    <property type="component" value="Unassembled WGS sequence"/>
</dbReference>
<dbReference type="HOGENOM" id="CLU_2573732_0_0_1"/>